<comment type="function">
    <text evidence="1 11">Catalyzes the NADPH-dependent reduction of ketopantoate into pantoic acid.</text>
</comment>
<evidence type="ECO:0000256" key="2">
    <source>
        <dbReference type="ARBA" id="ARBA00004994"/>
    </source>
</evidence>
<gene>
    <name evidence="14" type="ORF">DFR50_12760</name>
</gene>
<evidence type="ECO:0000256" key="3">
    <source>
        <dbReference type="ARBA" id="ARBA00007870"/>
    </source>
</evidence>
<evidence type="ECO:0000259" key="13">
    <source>
        <dbReference type="Pfam" id="PF08546"/>
    </source>
</evidence>
<comment type="catalytic activity">
    <reaction evidence="10 11">
        <text>(R)-pantoate + NADP(+) = 2-dehydropantoate + NADPH + H(+)</text>
        <dbReference type="Rhea" id="RHEA:16233"/>
        <dbReference type="ChEBI" id="CHEBI:11561"/>
        <dbReference type="ChEBI" id="CHEBI:15378"/>
        <dbReference type="ChEBI" id="CHEBI:15980"/>
        <dbReference type="ChEBI" id="CHEBI:57783"/>
        <dbReference type="ChEBI" id="CHEBI:58349"/>
        <dbReference type="EC" id="1.1.1.169"/>
    </reaction>
</comment>
<dbReference type="EMBL" id="QNRK01000027">
    <property type="protein sequence ID" value="RBP07415.1"/>
    <property type="molecule type" value="Genomic_DNA"/>
</dbReference>
<keyword evidence="6 11" id="KW-0566">Pantothenate biosynthesis</keyword>
<comment type="caution">
    <text evidence="14">The sequence shown here is derived from an EMBL/GenBank/DDBJ whole genome shotgun (WGS) entry which is preliminary data.</text>
</comment>
<evidence type="ECO:0000259" key="12">
    <source>
        <dbReference type="Pfam" id="PF02558"/>
    </source>
</evidence>
<comment type="similarity">
    <text evidence="3 11">Belongs to the ketopantoate reductase family.</text>
</comment>
<keyword evidence="8 11" id="KW-0560">Oxidoreductase</keyword>
<organism evidence="14 15">
    <name type="scientific">Roseiarcus fermentans</name>
    <dbReference type="NCBI Taxonomy" id="1473586"/>
    <lineage>
        <taxon>Bacteria</taxon>
        <taxon>Pseudomonadati</taxon>
        <taxon>Pseudomonadota</taxon>
        <taxon>Alphaproteobacteria</taxon>
        <taxon>Hyphomicrobiales</taxon>
        <taxon>Roseiarcaceae</taxon>
        <taxon>Roseiarcus</taxon>
    </lineage>
</organism>
<dbReference type="InterPro" id="IPR013332">
    <property type="entry name" value="KPR_N"/>
</dbReference>
<dbReference type="GO" id="GO:0015940">
    <property type="term" value="P:pantothenate biosynthetic process"/>
    <property type="evidence" value="ECO:0007669"/>
    <property type="project" value="UniProtKB-UniPathway"/>
</dbReference>
<dbReference type="Gene3D" id="3.40.50.720">
    <property type="entry name" value="NAD(P)-binding Rossmann-like Domain"/>
    <property type="match status" value="1"/>
</dbReference>
<dbReference type="Proteomes" id="UP000253529">
    <property type="component" value="Unassembled WGS sequence"/>
</dbReference>
<dbReference type="Gene3D" id="1.10.1040.10">
    <property type="entry name" value="N-(1-d-carboxylethyl)-l-norvaline Dehydrogenase, domain 2"/>
    <property type="match status" value="1"/>
</dbReference>
<keyword evidence="15" id="KW-1185">Reference proteome</keyword>
<dbReference type="EC" id="1.1.1.169" evidence="4 11"/>
<evidence type="ECO:0000256" key="10">
    <source>
        <dbReference type="ARBA" id="ARBA00048793"/>
    </source>
</evidence>
<evidence type="ECO:0000256" key="4">
    <source>
        <dbReference type="ARBA" id="ARBA00013014"/>
    </source>
</evidence>
<dbReference type="GO" id="GO:0005737">
    <property type="term" value="C:cytoplasm"/>
    <property type="evidence" value="ECO:0007669"/>
    <property type="project" value="TreeGrafter"/>
</dbReference>
<evidence type="ECO:0000256" key="9">
    <source>
        <dbReference type="ARBA" id="ARBA00032024"/>
    </source>
</evidence>
<dbReference type="Pfam" id="PF02558">
    <property type="entry name" value="ApbA"/>
    <property type="match status" value="1"/>
</dbReference>
<dbReference type="InterPro" id="IPR036291">
    <property type="entry name" value="NAD(P)-bd_dom_sf"/>
</dbReference>
<dbReference type="InterPro" id="IPR013752">
    <property type="entry name" value="KPA_reductase"/>
</dbReference>
<dbReference type="PANTHER" id="PTHR21708">
    <property type="entry name" value="PROBABLE 2-DEHYDROPANTOATE 2-REDUCTASE"/>
    <property type="match status" value="1"/>
</dbReference>
<dbReference type="SUPFAM" id="SSF51735">
    <property type="entry name" value="NAD(P)-binding Rossmann-fold domains"/>
    <property type="match status" value="1"/>
</dbReference>
<dbReference type="AlphaFoldDB" id="A0A366F125"/>
<dbReference type="FunFam" id="3.40.50.720:FF:000307">
    <property type="entry name" value="2-dehydropantoate 2-reductase"/>
    <property type="match status" value="1"/>
</dbReference>
<name>A0A366F125_9HYPH</name>
<dbReference type="PANTHER" id="PTHR21708:SF26">
    <property type="entry name" value="2-DEHYDROPANTOATE 2-REDUCTASE"/>
    <property type="match status" value="1"/>
</dbReference>
<evidence type="ECO:0000256" key="8">
    <source>
        <dbReference type="ARBA" id="ARBA00023002"/>
    </source>
</evidence>
<dbReference type="SUPFAM" id="SSF48179">
    <property type="entry name" value="6-phosphogluconate dehydrogenase C-terminal domain-like"/>
    <property type="match status" value="1"/>
</dbReference>
<dbReference type="GO" id="GO:0008677">
    <property type="term" value="F:2-dehydropantoate 2-reductase activity"/>
    <property type="evidence" value="ECO:0007669"/>
    <property type="project" value="UniProtKB-EC"/>
</dbReference>
<protein>
    <recommendedName>
        <fullName evidence="5 11">2-dehydropantoate 2-reductase</fullName>
        <ecNumber evidence="4 11">1.1.1.169</ecNumber>
    </recommendedName>
    <alternativeName>
        <fullName evidence="9 11">Ketopantoate reductase</fullName>
    </alternativeName>
</protein>
<dbReference type="NCBIfam" id="TIGR00745">
    <property type="entry name" value="apbA_panE"/>
    <property type="match status" value="1"/>
</dbReference>
<dbReference type="InterPro" id="IPR013328">
    <property type="entry name" value="6PGD_dom2"/>
</dbReference>
<keyword evidence="7 11" id="KW-0521">NADP</keyword>
<accession>A0A366F125</accession>
<evidence type="ECO:0000256" key="5">
    <source>
        <dbReference type="ARBA" id="ARBA00019465"/>
    </source>
</evidence>
<evidence type="ECO:0000256" key="6">
    <source>
        <dbReference type="ARBA" id="ARBA00022655"/>
    </source>
</evidence>
<feature type="domain" description="Ketopantoate reductase N-terminal" evidence="12">
    <location>
        <begin position="3"/>
        <end position="151"/>
    </location>
</feature>
<dbReference type="InterPro" id="IPR008927">
    <property type="entry name" value="6-PGluconate_DH-like_C_sf"/>
</dbReference>
<evidence type="ECO:0000313" key="14">
    <source>
        <dbReference type="EMBL" id="RBP07415.1"/>
    </source>
</evidence>
<evidence type="ECO:0000256" key="1">
    <source>
        <dbReference type="ARBA" id="ARBA00002919"/>
    </source>
</evidence>
<evidence type="ECO:0000256" key="7">
    <source>
        <dbReference type="ARBA" id="ARBA00022857"/>
    </source>
</evidence>
<dbReference type="InterPro" id="IPR051402">
    <property type="entry name" value="KPR-Related"/>
</dbReference>
<dbReference type="Pfam" id="PF08546">
    <property type="entry name" value="ApbA_C"/>
    <property type="match status" value="1"/>
</dbReference>
<sequence>MRILVVGAGATGGYFGARLAEAGRDVTFLVRPDRAAQLRRDGLRVLSPHGDIRLSPRLLVTGEATEPFDVVLLAVKALELERAFDDFAPAVGPQTMILPFLNGLRHIDLLTARFGETPTLGGVCVVAATLDRHGRIVQLTGGTQALTYGERDGSMSERVAKLDEALKGAGFDTRLSSAILLEMWEKWVMLASAGAATCLMRGAIGEIEAVEGGAEATLRCLAETAAIAEASGYPPRTAFLDGTRTMLTQKGSTLATSMYRDMLSGQPVEVEHILGDLTRRARALDVDSPLLDAATVKLRVYQSHIAKHA</sequence>
<dbReference type="NCBIfam" id="NF005094">
    <property type="entry name" value="PRK06522.2-5"/>
    <property type="match status" value="1"/>
</dbReference>
<dbReference type="UniPathway" id="UPA00028">
    <property type="reaction ID" value="UER00004"/>
</dbReference>
<dbReference type="FunFam" id="1.10.1040.10:FF:000017">
    <property type="entry name" value="2-dehydropantoate 2-reductase"/>
    <property type="match status" value="1"/>
</dbReference>
<evidence type="ECO:0000256" key="11">
    <source>
        <dbReference type="RuleBase" id="RU362068"/>
    </source>
</evidence>
<dbReference type="RefSeq" id="WP_113891337.1">
    <property type="nucleotide sequence ID" value="NZ_QNRK01000027.1"/>
</dbReference>
<comment type="pathway">
    <text evidence="2 11">Cofactor biosynthesis; (R)-pantothenate biosynthesis; (R)-pantoate from 3-methyl-2-oxobutanoate: step 2/2.</text>
</comment>
<dbReference type="InterPro" id="IPR003710">
    <property type="entry name" value="ApbA"/>
</dbReference>
<feature type="domain" description="Ketopantoate reductase C-terminal" evidence="13">
    <location>
        <begin position="179"/>
        <end position="301"/>
    </location>
</feature>
<evidence type="ECO:0000313" key="15">
    <source>
        <dbReference type="Proteomes" id="UP000253529"/>
    </source>
</evidence>
<reference evidence="14 15" key="1">
    <citation type="submission" date="2018-06" db="EMBL/GenBank/DDBJ databases">
        <title>Genomic Encyclopedia of Type Strains, Phase IV (KMG-IV): sequencing the most valuable type-strain genomes for metagenomic binning, comparative biology and taxonomic classification.</title>
        <authorList>
            <person name="Goeker M."/>
        </authorList>
    </citation>
    <scope>NUCLEOTIDE SEQUENCE [LARGE SCALE GENOMIC DNA]</scope>
    <source>
        <strain evidence="14 15">DSM 24875</strain>
    </source>
</reference>
<dbReference type="OrthoDB" id="9796561at2"/>
<proteinExistence type="inferred from homology"/>